<comment type="caution">
    <text evidence="1">The sequence shown here is derived from an EMBL/GenBank/DDBJ whole genome shotgun (WGS) entry which is preliminary data.</text>
</comment>
<keyword evidence="2" id="KW-1185">Reference proteome</keyword>
<dbReference type="AlphaFoldDB" id="A0AAV9S021"/>
<dbReference type="Proteomes" id="UP001311232">
    <property type="component" value="Unassembled WGS sequence"/>
</dbReference>
<sequence length="187" mass="20257">MLLAARYTAESLCLVAAGDKIVDDGKVVVLPPLAVVGSAEKLIMASRRKRLRKGAGCSPSSPLECVNEKESGQEERAGSTTEVLTEGIQGLRLHLFRPSTLPAGLRRDISLLLASVMGTRARPTSSMRDRSCWRLHLLRARHSLYGPPGERGLWASPILPRGSRSGRVQHIKCHMPAGQAFSPVNTD</sequence>
<name>A0AAV9S021_9TELE</name>
<proteinExistence type="predicted"/>
<gene>
    <name evidence="1" type="ORF">CRENBAI_024337</name>
</gene>
<accession>A0AAV9S021</accession>
<evidence type="ECO:0000313" key="2">
    <source>
        <dbReference type="Proteomes" id="UP001311232"/>
    </source>
</evidence>
<dbReference type="EMBL" id="JAHHUM010001161">
    <property type="protein sequence ID" value="KAK5614424.1"/>
    <property type="molecule type" value="Genomic_DNA"/>
</dbReference>
<protein>
    <submittedName>
        <fullName evidence="1">Uncharacterized protein</fullName>
    </submittedName>
</protein>
<evidence type="ECO:0000313" key="1">
    <source>
        <dbReference type="EMBL" id="KAK5614424.1"/>
    </source>
</evidence>
<reference evidence="1 2" key="1">
    <citation type="submission" date="2021-06" db="EMBL/GenBank/DDBJ databases">
        <authorList>
            <person name="Palmer J.M."/>
        </authorList>
    </citation>
    <scope>NUCLEOTIDE SEQUENCE [LARGE SCALE GENOMIC DNA]</scope>
    <source>
        <strain evidence="1 2">MEX-2019</strain>
        <tissue evidence="1">Muscle</tissue>
    </source>
</reference>
<organism evidence="1 2">
    <name type="scientific">Crenichthys baileyi</name>
    <name type="common">White River springfish</name>
    <dbReference type="NCBI Taxonomy" id="28760"/>
    <lineage>
        <taxon>Eukaryota</taxon>
        <taxon>Metazoa</taxon>
        <taxon>Chordata</taxon>
        <taxon>Craniata</taxon>
        <taxon>Vertebrata</taxon>
        <taxon>Euteleostomi</taxon>
        <taxon>Actinopterygii</taxon>
        <taxon>Neopterygii</taxon>
        <taxon>Teleostei</taxon>
        <taxon>Neoteleostei</taxon>
        <taxon>Acanthomorphata</taxon>
        <taxon>Ovalentaria</taxon>
        <taxon>Atherinomorphae</taxon>
        <taxon>Cyprinodontiformes</taxon>
        <taxon>Goodeidae</taxon>
        <taxon>Crenichthys</taxon>
    </lineage>
</organism>